<sequence>MMRSDQSCRKRSSRSPELQKKARERDEQTTSLKTMHVQSYSKRRNDDSPKFKNVQPDP</sequence>
<keyword evidence="3" id="KW-1185">Reference proteome</keyword>
<protein>
    <submittedName>
        <fullName evidence="2">Uncharacterized protein</fullName>
    </submittedName>
</protein>
<proteinExistence type="predicted"/>
<feature type="region of interest" description="Disordered" evidence="1">
    <location>
        <begin position="1"/>
        <end position="58"/>
    </location>
</feature>
<accession>A0A7N0SV97</accession>
<evidence type="ECO:0000256" key="1">
    <source>
        <dbReference type="SAM" id="MobiDB-lite"/>
    </source>
</evidence>
<feature type="compositionally biased region" description="Basic and acidic residues" evidence="1">
    <location>
        <begin position="17"/>
        <end position="28"/>
    </location>
</feature>
<organism evidence="2 3">
    <name type="scientific">Kalanchoe fedtschenkoi</name>
    <name type="common">Lavender scallops</name>
    <name type="synonym">South American air plant</name>
    <dbReference type="NCBI Taxonomy" id="63787"/>
    <lineage>
        <taxon>Eukaryota</taxon>
        <taxon>Viridiplantae</taxon>
        <taxon>Streptophyta</taxon>
        <taxon>Embryophyta</taxon>
        <taxon>Tracheophyta</taxon>
        <taxon>Spermatophyta</taxon>
        <taxon>Magnoliopsida</taxon>
        <taxon>eudicotyledons</taxon>
        <taxon>Gunneridae</taxon>
        <taxon>Pentapetalae</taxon>
        <taxon>Saxifragales</taxon>
        <taxon>Crassulaceae</taxon>
        <taxon>Kalanchoe</taxon>
    </lineage>
</organism>
<name>A0A7N0SV97_KALFE</name>
<dbReference type="Gramene" id="Kaladp0002s0010.1.v1.1">
    <property type="protein sequence ID" value="Kaladp0002s0010.1.v1.1.CDS.1"/>
    <property type="gene ID" value="Kaladp0002s0010.v1.1"/>
</dbReference>
<dbReference type="Proteomes" id="UP000594263">
    <property type="component" value="Unplaced"/>
</dbReference>
<dbReference type="AlphaFoldDB" id="A0A7N0SV97"/>
<dbReference type="EnsemblPlants" id="Kaladp0002s0010.1.v1.1">
    <property type="protein sequence ID" value="Kaladp0002s0010.1.v1.1.CDS.1"/>
    <property type="gene ID" value="Kaladp0002s0010.v1.1"/>
</dbReference>
<reference evidence="2" key="1">
    <citation type="submission" date="2021-01" db="UniProtKB">
        <authorList>
            <consortium name="EnsemblPlants"/>
        </authorList>
    </citation>
    <scope>IDENTIFICATION</scope>
</reference>
<evidence type="ECO:0000313" key="3">
    <source>
        <dbReference type="Proteomes" id="UP000594263"/>
    </source>
</evidence>
<evidence type="ECO:0000313" key="2">
    <source>
        <dbReference type="EnsemblPlants" id="Kaladp0002s0010.1.v1.1.CDS.1"/>
    </source>
</evidence>
<feature type="compositionally biased region" description="Polar residues" evidence="1">
    <location>
        <begin position="29"/>
        <end position="40"/>
    </location>
</feature>